<dbReference type="CDD" id="cd02094">
    <property type="entry name" value="P-type_ATPase_Cu-like"/>
    <property type="match status" value="1"/>
</dbReference>
<comment type="similarity">
    <text evidence="2 11">Belongs to the cation transport ATPase (P-type) (TC 3.A.3) family. Type IB subfamily.</text>
</comment>
<gene>
    <name evidence="13" type="ORF">K8I29_12655</name>
</gene>
<dbReference type="NCBIfam" id="TIGR01494">
    <property type="entry name" value="ATPase_P-type"/>
    <property type="match status" value="1"/>
</dbReference>
<dbReference type="EMBL" id="JAIOIV010000101">
    <property type="protein sequence ID" value="MBZ0157047.1"/>
    <property type="molecule type" value="Genomic_DNA"/>
</dbReference>
<dbReference type="NCBIfam" id="TIGR01511">
    <property type="entry name" value="ATPase-IB1_Cu"/>
    <property type="match status" value="1"/>
</dbReference>
<evidence type="ECO:0000313" key="14">
    <source>
        <dbReference type="Proteomes" id="UP000705867"/>
    </source>
</evidence>
<dbReference type="Gene3D" id="3.40.50.1000">
    <property type="entry name" value="HAD superfamily/HAD-like"/>
    <property type="match status" value="1"/>
</dbReference>
<dbReference type="PRINTS" id="PR00119">
    <property type="entry name" value="CATATPASE"/>
</dbReference>
<keyword evidence="3 11" id="KW-1003">Cell membrane</keyword>
<dbReference type="InterPro" id="IPR023298">
    <property type="entry name" value="ATPase_P-typ_TM_dom_sf"/>
</dbReference>
<feature type="transmembrane region" description="Helical" evidence="11">
    <location>
        <begin position="436"/>
        <end position="460"/>
    </location>
</feature>
<evidence type="ECO:0000256" key="11">
    <source>
        <dbReference type="RuleBase" id="RU362081"/>
    </source>
</evidence>
<dbReference type="InterPro" id="IPR023299">
    <property type="entry name" value="ATPase_P-typ_cyto_dom_N"/>
</dbReference>
<evidence type="ECO:0000256" key="2">
    <source>
        <dbReference type="ARBA" id="ARBA00006024"/>
    </source>
</evidence>
<dbReference type="SUPFAM" id="SSF81653">
    <property type="entry name" value="Calcium ATPase, transduction domain A"/>
    <property type="match status" value="1"/>
</dbReference>
<feature type="domain" description="TRASH" evidence="12">
    <location>
        <begin position="34"/>
        <end position="72"/>
    </location>
</feature>
<dbReference type="SUPFAM" id="SSF47240">
    <property type="entry name" value="Ferritin-like"/>
    <property type="match status" value="1"/>
</dbReference>
<feature type="transmembrane region" description="Helical" evidence="11">
    <location>
        <begin position="255"/>
        <end position="273"/>
    </location>
</feature>
<organism evidence="13 14">
    <name type="scientific">Candidatus Nitrobium versatile</name>
    <dbReference type="NCBI Taxonomy" id="2884831"/>
    <lineage>
        <taxon>Bacteria</taxon>
        <taxon>Pseudomonadati</taxon>
        <taxon>Nitrospirota</taxon>
        <taxon>Nitrospiria</taxon>
        <taxon>Nitrospirales</taxon>
        <taxon>Nitrospiraceae</taxon>
        <taxon>Candidatus Nitrobium</taxon>
    </lineage>
</organism>
<dbReference type="PRINTS" id="PR00943">
    <property type="entry name" value="CUATPASE"/>
</dbReference>
<dbReference type="Gene3D" id="1.10.620.20">
    <property type="entry name" value="Ribonucleotide Reductase, subunit A"/>
    <property type="match status" value="1"/>
</dbReference>
<dbReference type="SMART" id="SM00746">
    <property type="entry name" value="TRASH"/>
    <property type="match status" value="2"/>
</dbReference>
<keyword evidence="5 11" id="KW-0479">Metal-binding</keyword>
<feature type="transmembrane region" description="Helical" evidence="11">
    <location>
        <begin position="226"/>
        <end position="249"/>
    </location>
</feature>
<dbReference type="InterPro" id="IPR023214">
    <property type="entry name" value="HAD_sf"/>
</dbReference>
<dbReference type="NCBIfam" id="TIGR01525">
    <property type="entry name" value="ATPase-IB_hvy"/>
    <property type="match status" value="1"/>
</dbReference>
<comment type="caution">
    <text evidence="13">The sequence shown here is derived from an EMBL/GenBank/DDBJ whole genome shotgun (WGS) entry which is preliminary data.</text>
</comment>
<dbReference type="GO" id="GO:0016491">
    <property type="term" value="F:oxidoreductase activity"/>
    <property type="evidence" value="ECO:0007669"/>
    <property type="project" value="InterPro"/>
</dbReference>
<dbReference type="Gene3D" id="2.70.150.10">
    <property type="entry name" value="Calcium-transporting ATPase, cytoplasmic transduction domain A"/>
    <property type="match status" value="1"/>
</dbReference>
<dbReference type="SFLD" id="SFLDG00002">
    <property type="entry name" value="C1.7:_P-type_atpase_like"/>
    <property type="match status" value="1"/>
</dbReference>
<dbReference type="InterPro" id="IPR044492">
    <property type="entry name" value="P_typ_ATPase_HD_dom"/>
</dbReference>
<dbReference type="AlphaFoldDB" id="A0A953J9I8"/>
<keyword evidence="4 11" id="KW-0812">Transmembrane</keyword>
<keyword evidence="6 11" id="KW-0547">Nucleotide-binding</keyword>
<feature type="domain" description="TRASH" evidence="12">
    <location>
        <begin position="102"/>
        <end position="139"/>
    </location>
</feature>
<proteinExistence type="inferred from homology"/>
<evidence type="ECO:0000256" key="7">
    <source>
        <dbReference type="ARBA" id="ARBA00022840"/>
    </source>
</evidence>
<dbReference type="GO" id="GO:0060003">
    <property type="term" value="P:copper ion export"/>
    <property type="evidence" value="ECO:0007669"/>
    <property type="project" value="UniProtKB-ARBA"/>
</dbReference>
<keyword evidence="7 11" id="KW-0067">ATP-binding</keyword>
<dbReference type="Gene3D" id="3.40.1110.10">
    <property type="entry name" value="Calcium-transporting ATPase, cytoplasmic domain N"/>
    <property type="match status" value="1"/>
</dbReference>
<accession>A0A953J9I8</accession>
<dbReference type="GO" id="GO:0005886">
    <property type="term" value="C:plasma membrane"/>
    <property type="evidence" value="ECO:0007669"/>
    <property type="project" value="UniProtKB-SubCell"/>
</dbReference>
<dbReference type="FunFam" id="2.70.150.10:FF:000020">
    <property type="entry name" value="Copper-exporting P-type ATPase A"/>
    <property type="match status" value="1"/>
</dbReference>
<evidence type="ECO:0000256" key="4">
    <source>
        <dbReference type="ARBA" id="ARBA00022692"/>
    </source>
</evidence>
<dbReference type="PANTHER" id="PTHR43520:SF8">
    <property type="entry name" value="P-TYPE CU(+) TRANSPORTER"/>
    <property type="match status" value="1"/>
</dbReference>
<feature type="transmembrane region" description="Helical" evidence="11">
    <location>
        <begin position="192"/>
        <end position="214"/>
    </location>
</feature>
<dbReference type="InterPro" id="IPR012348">
    <property type="entry name" value="RNR-like"/>
</dbReference>
<evidence type="ECO:0000256" key="3">
    <source>
        <dbReference type="ARBA" id="ARBA00022475"/>
    </source>
</evidence>
<keyword evidence="10 11" id="KW-0472">Membrane</keyword>
<evidence type="ECO:0000256" key="5">
    <source>
        <dbReference type="ARBA" id="ARBA00022723"/>
    </source>
</evidence>
<dbReference type="SFLD" id="SFLDF00027">
    <property type="entry name" value="p-type_atpase"/>
    <property type="match status" value="1"/>
</dbReference>
<feature type="transmembrane region" description="Helical" evidence="11">
    <location>
        <begin position="748"/>
        <end position="765"/>
    </location>
</feature>
<evidence type="ECO:0000256" key="6">
    <source>
        <dbReference type="ARBA" id="ARBA00022741"/>
    </source>
</evidence>
<dbReference type="Proteomes" id="UP000705867">
    <property type="component" value="Unassembled WGS sequence"/>
</dbReference>
<dbReference type="InterPro" id="IPR007029">
    <property type="entry name" value="YHS_dom"/>
</dbReference>
<dbReference type="GO" id="GO:0005507">
    <property type="term" value="F:copper ion binding"/>
    <property type="evidence" value="ECO:0007669"/>
    <property type="project" value="TreeGrafter"/>
</dbReference>
<keyword evidence="9 11" id="KW-1133">Transmembrane helix</keyword>
<evidence type="ECO:0000256" key="1">
    <source>
        <dbReference type="ARBA" id="ARBA00004651"/>
    </source>
</evidence>
<dbReference type="GO" id="GO:0016887">
    <property type="term" value="F:ATP hydrolysis activity"/>
    <property type="evidence" value="ECO:0007669"/>
    <property type="project" value="InterPro"/>
</dbReference>
<dbReference type="GO" id="GO:0043682">
    <property type="term" value="F:P-type divalent copper transporter activity"/>
    <property type="evidence" value="ECO:0007669"/>
    <property type="project" value="TreeGrafter"/>
</dbReference>
<dbReference type="InterPro" id="IPR009078">
    <property type="entry name" value="Ferritin-like_SF"/>
</dbReference>
<evidence type="ECO:0000256" key="10">
    <source>
        <dbReference type="ARBA" id="ARBA00023136"/>
    </source>
</evidence>
<dbReference type="InterPro" id="IPR008250">
    <property type="entry name" value="ATPase_P-typ_transduc_dom_A_sf"/>
</dbReference>
<dbReference type="GO" id="GO:0055070">
    <property type="term" value="P:copper ion homeostasis"/>
    <property type="evidence" value="ECO:0007669"/>
    <property type="project" value="TreeGrafter"/>
</dbReference>
<reference evidence="13" key="2">
    <citation type="submission" date="2021-08" db="EMBL/GenBank/DDBJ databases">
        <authorList>
            <person name="Dalcin Martins P."/>
        </authorList>
    </citation>
    <scope>NUCLEOTIDE SEQUENCE</scope>
    <source>
        <strain evidence="13">MAG_39</strain>
    </source>
</reference>
<keyword evidence="8" id="KW-1278">Translocase</keyword>
<dbReference type="InterPro" id="IPR001757">
    <property type="entry name" value="P_typ_ATPase"/>
</dbReference>
<dbReference type="Pfam" id="PF00122">
    <property type="entry name" value="E1-E2_ATPase"/>
    <property type="match status" value="1"/>
</dbReference>
<feature type="transmembrane region" description="Helical" evidence="11">
    <location>
        <begin position="771"/>
        <end position="791"/>
    </location>
</feature>
<evidence type="ECO:0000313" key="13">
    <source>
        <dbReference type="EMBL" id="MBZ0157047.1"/>
    </source>
</evidence>
<dbReference type="InterPro" id="IPR036412">
    <property type="entry name" value="HAD-like_sf"/>
</dbReference>
<dbReference type="InterPro" id="IPR059000">
    <property type="entry name" value="ATPase_P-type_domA"/>
</dbReference>
<dbReference type="InterPro" id="IPR027256">
    <property type="entry name" value="P-typ_ATPase_IB"/>
</dbReference>
<dbReference type="PROSITE" id="PS00154">
    <property type="entry name" value="ATPASE_E1_E2"/>
    <property type="match status" value="1"/>
</dbReference>
<feature type="transmembrane region" description="Helical" evidence="11">
    <location>
        <begin position="408"/>
        <end position="430"/>
    </location>
</feature>
<name>A0A953J9I8_9BACT</name>
<evidence type="ECO:0000256" key="9">
    <source>
        <dbReference type="ARBA" id="ARBA00022989"/>
    </source>
</evidence>
<dbReference type="PANTHER" id="PTHR43520">
    <property type="entry name" value="ATP7, ISOFORM B"/>
    <property type="match status" value="1"/>
</dbReference>
<sequence>MSGNLCGEVAVWRRLACLHRRFEESKEGAVGVVDPVCKMTIEERNAVAASSYKGTTYYFCSKACKEKFDANPGAFIVEREAMPDAEAMISLTAKAVGEMAKDPVCGMVVPKDRSLKREVAGRTYYFCSENCVRTFEAPETELKAMKRRVTIALTGVLVLAIFRAAVFLGLAAGATILTWVPIPWLPWFTWGVWLFIITTPIMILGGKGFFVGAWHAIRNRTANMDLLIALGTSTAYIYSAFVVFFPGVLPVEEKNVYFEVSAIIIAFVLLGKYMEEIIKKRSSAAIRKLLDLKPQTARVIREGREVEIPAEMVMVGETVVVRPGEKIPTDGTVVEGHSSVDEKMITGESVPVEKKAGDEVIGGTMNKVGTFRFRASRVGADTTLSQIIKMVEEAQASSSQIQRLADTVASYFVPVVIGVAFLSAAAWVLLGNATLALLSFVAVLIIACPCALGIATPAALMVGVGKGAELGVLIRGAEYLERAEKLNAVVFDKTGTLTKGEPEVTEIVPEPGVREEEVVQLAAIAEKGSEHPLGEAIIRRATMTGLSIPDADAFEAIPGHGVRVEVQGKEIVIGNRKLMRDRGIDIGGKETEISSLEEKGNTVMIVAREGECIGLIAVADTLKEHAAEVIAGLKKEKVEIVMLTGDNERTARAIGSTVGIERVIANVLPGDKAKVIKELQAEGRVVAMVGDGINDSPALAQADIGIAIGSGSDVAKETGGIILVRDDLRDVIKGIKLSRATMRKIKQNLFWAFIYNTVGIPIAAFGLLNPIIAAAAMALSSLSVVTNSALLKGVRI</sequence>
<dbReference type="Pfam" id="PF04945">
    <property type="entry name" value="YHS"/>
    <property type="match status" value="2"/>
</dbReference>
<dbReference type="SFLD" id="SFLDS00003">
    <property type="entry name" value="Haloacid_Dehalogenase"/>
    <property type="match status" value="1"/>
</dbReference>
<dbReference type="InterPro" id="IPR018303">
    <property type="entry name" value="ATPase_P-typ_P_site"/>
</dbReference>
<dbReference type="Pfam" id="PF00702">
    <property type="entry name" value="Hydrolase"/>
    <property type="match status" value="1"/>
</dbReference>
<feature type="transmembrane region" description="Helical" evidence="11">
    <location>
        <begin position="151"/>
        <end position="180"/>
    </location>
</feature>
<evidence type="ECO:0000256" key="8">
    <source>
        <dbReference type="ARBA" id="ARBA00022967"/>
    </source>
</evidence>
<dbReference type="GO" id="GO:0005524">
    <property type="term" value="F:ATP binding"/>
    <property type="evidence" value="ECO:0007669"/>
    <property type="project" value="UniProtKB-UniRule"/>
</dbReference>
<dbReference type="InterPro" id="IPR011017">
    <property type="entry name" value="TRASH_dom"/>
</dbReference>
<comment type="subcellular location">
    <subcellularLocation>
        <location evidence="1">Cell membrane</location>
        <topology evidence="1">Multi-pass membrane protein</topology>
    </subcellularLocation>
</comment>
<evidence type="ECO:0000259" key="12">
    <source>
        <dbReference type="SMART" id="SM00746"/>
    </source>
</evidence>
<dbReference type="SUPFAM" id="SSF81665">
    <property type="entry name" value="Calcium ATPase, transmembrane domain M"/>
    <property type="match status" value="1"/>
</dbReference>
<protein>
    <submittedName>
        <fullName evidence="13">Heavy metal translocating P-type ATPase</fullName>
    </submittedName>
</protein>
<reference evidence="13" key="1">
    <citation type="journal article" date="2021" name="bioRxiv">
        <title>Unraveling nitrogen, sulfur and carbon metabolic pathways and microbial community transcriptional responses to substrate deprivation and toxicity stresses in a bioreactor mimicking anoxic brackish coastal sediment conditions.</title>
        <authorList>
            <person name="Martins P.D."/>
            <person name="Echeveste M.J."/>
            <person name="Arshad A."/>
            <person name="Kurth J."/>
            <person name="Ouboter H."/>
            <person name="Jetten M.S.M."/>
            <person name="Welte C.U."/>
        </authorList>
    </citation>
    <scope>NUCLEOTIDE SEQUENCE</scope>
    <source>
        <strain evidence="13">MAG_39</strain>
    </source>
</reference>
<dbReference type="SUPFAM" id="SSF56784">
    <property type="entry name" value="HAD-like"/>
    <property type="match status" value="1"/>
</dbReference>